<dbReference type="InterPro" id="IPR036396">
    <property type="entry name" value="Cyt_P450_sf"/>
</dbReference>
<dbReference type="PRINTS" id="PR00463">
    <property type="entry name" value="EP450I"/>
</dbReference>
<comment type="cofactor">
    <cofactor evidence="1">
        <name>heme</name>
        <dbReference type="ChEBI" id="CHEBI:30413"/>
    </cofactor>
</comment>
<dbReference type="PANTHER" id="PTHR24300:SF403">
    <property type="entry name" value="CYTOCHROME P450 306A1"/>
    <property type="match status" value="1"/>
</dbReference>
<dbReference type="GO" id="GO:0006805">
    <property type="term" value="P:xenobiotic metabolic process"/>
    <property type="evidence" value="ECO:0007669"/>
    <property type="project" value="TreeGrafter"/>
</dbReference>
<keyword evidence="5" id="KW-0812">Transmembrane</keyword>
<protein>
    <submittedName>
        <fullName evidence="6">CYP2J2 protein</fullName>
    </submittedName>
</protein>
<accession>A0A8K0EKB1</accession>
<proteinExistence type="inferred from homology"/>
<keyword evidence="7" id="KW-1185">Reference proteome</keyword>
<organism evidence="6 7">
    <name type="scientific">Branchiostoma lanceolatum</name>
    <name type="common">Common lancelet</name>
    <name type="synonym">Amphioxus lanceolatum</name>
    <dbReference type="NCBI Taxonomy" id="7740"/>
    <lineage>
        <taxon>Eukaryota</taxon>
        <taxon>Metazoa</taxon>
        <taxon>Chordata</taxon>
        <taxon>Cephalochordata</taxon>
        <taxon>Leptocardii</taxon>
        <taxon>Amphioxiformes</taxon>
        <taxon>Branchiostomatidae</taxon>
        <taxon>Branchiostoma</taxon>
    </lineage>
</organism>
<evidence type="ECO:0000256" key="2">
    <source>
        <dbReference type="ARBA" id="ARBA00010617"/>
    </source>
</evidence>
<comment type="similarity">
    <text evidence="2">Belongs to the cytochrome P450 family.</text>
</comment>
<evidence type="ECO:0000256" key="5">
    <source>
        <dbReference type="SAM" id="Phobius"/>
    </source>
</evidence>
<dbReference type="GO" id="GO:0020037">
    <property type="term" value="F:heme binding"/>
    <property type="evidence" value="ECO:0007669"/>
    <property type="project" value="InterPro"/>
</dbReference>
<dbReference type="GO" id="GO:0005737">
    <property type="term" value="C:cytoplasm"/>
    <property type="evidence" value="ECO:0007669"/>
    <property type="project" value="TreeGrafter"/>
</dbReference>
<dbReference type="AlphaFoldDB" id="A0A8K0EKB1"/>
<evidence type="ECO:0000256" key="1">
    <source>
        <dbReference type="ARBA" id="ARBA00001971"/>
    </source>
</evidence>
<sequence length="289" mass="32788">MSIFLDAVTAAREYADLPTCLLAVCLCLLAYLYLQRRRNLPPGPRGWPIVGNMPMFNKSAFLPVTLTELAKQYGDVMTIWTGRFPTVVLTGHKTIRTALVKRAEDFSSRKSNKIAAKFRGDGRTAFGVIMASYGPNWKHQRKFALVTLRDFGVGKRSLEGKIKEEVDMLVQEVLLQNGQPFDSKIMIQYCVSDIIISITFGDRLEYDNPEFLRLIRLLNAAVGVKPSVPDLLTTMIHPVFQHLCRSETSMIVTSEKMYQALREFCAEQIEKHRSTFDPNDIRDLSTLFS</sequence>
<reference evidence="6" key="1">
    <citation type="submission" date="2022-01" db="EMBL/GenBank/DDBJ databases">
        <authorList>
            <person name="Braso-Vives M."/>
        </authorList>
    </citation>
    <scope>NUCLEOTIDE SEQUENCE</scope>
</reference>
<keyword evidence="3" id="KW-0479">Metal-binding</keyword>
<dbReference type="InterPro" id="IPR001128">
    <property type="entry name" value="Cyt_P450"/>
</dbReference>
<dbReference type="InterPro" id="IPR050182">
    <property type="entry name" value="Cytochrome_P450_fam2"/>
</dbReference>
<dbReference type="GO" id="GO:0008395">
    <property type="term" value="F:steroid hydroxylase activity"/>
    <property type="evidence" value="ECO:0007669"/>
    <property type="project" value="TreeGrafter"/>
</dbReference>
<dbReference type="Gene3D" id="1.10.630.10">
    <property type="entry name" value="Cytochrome P450"/>
    <property type="match status" value="1"/>
</dbReference>
<dbReference type="Pfam" id="PF00067">
    <property type="entry name" value="p450"/>
    <property type="match status" value="1"/>
</dbReference>
<name>A0A8K0EKB1_BRALA</name>
<dbReference type="OrthoDB" id="2789670at2759"/>
<dbReference type="GO" id="GO:0005506">
    <property type="term" value="F:iron ion binding"/>
    <property type="evidence" value="ECO:0007669"/>
    <property type="project" value="InterPro"/>
</dbReference>
<evidence type="ECO:0000256" key="3">
    <source>
        <dbReference type="ARBA" id="ARBA00022723"/>
    </source>
</evidence>
<gene>
    <name evidence="6" type="primary">CYP2J2</name>
    <name evidence="6" type="ORF">BLAG_LOCUS12132</name>
</gene>
<feature type="transmembrane region" description="Helical" evidence="5">
    <location>
        <begin position="14"/>
        <end position="34"/>
    </location>
</feature>
<dbReference type="GO" id="GO:0016712">
    <property type="term" value="F:oxidoreductase activity, acting on paired donors, with incorporation or reduction of molecular oxygen, reduced flavin or flavoprotein as one donor, and incorporation of one atom of oxygen"/>
    <property type="evidence" value="ECO:0007669"/>
    <property type="project" value="TreeGrafter"/>
</dbReference>
<evidence type="ECO:0000313" key="6">
    <source>
        <dbReference type="EMBL" id="CAH1251895.1"/>
    </source>
</evidence>
<evidence type="ECO:0000256" key="4">
    <source>
        <dbReference type="ARBA" id="ARBA00023004"/>
    </source>
</evidence>
<keyword evidence="4" id="KW-0408">Iron</keyword>
<keyword evidence="5" id="KW-0472">Membrane</keyword>
<evidence type="ECO:0000313" key="7">
    <source>
        <dbReference type="Proteomes" id="UP000838412"/>
    </source>
</evidence>
<keyword evidence="5" id="KW-1133">Transmembrane helix</keyword>
<dbReference type="GO" id="GO:0006082">
    <property type="term" value="P:organic acid metabolic process"/>
    <property type="evidence" value="ECO:0007669"/>
    <property type="project" value="TreeGrafter"/>
</dbReference>
<dbReference type="SUPFAM" id="SSF48264">
    <property type="entry name" value="Cytochrome P450"/>
    <property type="match status" value="1"/>
</dbReference>
<dbReference type="InterPro" id="IPR002401">
    <property type="entry name" value="Cyt_P450_E_grp-I"/>
</dbReference>
<dbReference type="EMBL" id="OV696704">
    <property type="protein sequence ID" value="CAH1251895.1"/>
    <property type="molecule type" value="Genomic_DNA"/>
</dbReference>
<dbReference type="PANTHER" id="PTHR24300">
    <property type="entry name" value="CYTOCHROME P450 508A4-RELATED"/>
    <property type="match status" value="1"/>
</dbReference>
<dbReference type="Proteomes" id="UP000838412">
    <property type="component" value="Chromosome 19"/>
</dbReference>